<keyword evidence="3" id="KW-0808">Transferase</keyword>
<dbReference type="PROSITE" id="PS00092">
    <property type="entry name" value="N6_MTASE"/>
    <property type="match status" value="1"/>
</dbReference>
<dbReference type="InterPro" id="IPR050320">
    <property type="entry name" value="N5-glutamine_MTase"/>
</dbReference>
<comment type="caution">
    <text evidence="7">The sequence shown here is derived from an EMBL/GenBank/DDBJ whole genome shotgun (WGS) entry which is preliminary data.</text>
</comment>
<dbReference type="InterPro" id="IPR007848">
    <property type="entry name" value="Small_mtfrase_dom"/>
</dbReference>
<dbReference type="SUPFAM" id="SSF53335">
    <property type="entry name" value="S-adenosyl-L-methionine-dependent methyltransferases"/>
    <property type="match status" value="1"/>
</dbReference>
<dbReference type="InterPro" id="IPR029063">
    <property type="entry name" value="SAM-dependent_MTases_sf"/>
</dbReference>
<dbReference type="PANTHER" id="PTHR18895:SF74">
    <property type="entry name" value="MTRF1L RELEASE FACTOR GLUTAMINE METHYLTRANSFERASE"/>
    <property type="match status" value="1"/>
</dbReference>
<reference evidence="7 8" key="1">
    <citation type="journal article" date="2015" name="Microbiome">
        <title>Genomic resolution of linkages in carbon, nitrogen, and sulfur cycling among widespread estuary sediment bacteria.</title>
        <authorList>
            <person name="Baker B.J."/>
            <person name="Lazar C.S."/>
            <person name="Teske A.P."/>
            <person name="Dick G.J."/>
        </authorList>
    </citation>
    <scope>NUCLEOTIDE SEQUENCE [LARGE SCALE GENOMIC DNA]</scope>
    <source>
        <strain evidence="7">SM1_77</strain>
    </source>
</reference>
<dbReference type="Gene3D" id="3.40.50.150">
    <property type="entry name" value="Vaccinia Virus protein VP39"/>
    <property type="match status" value="1"/>
</dbReference>
<dbReference type="InterPro" id="IPR002052">
    <property type="entry name" value="DNA_methylase_N6_adenine_CS"/>
</dbReference>
<proteinExistence type="predicted"/>
<name>A0A0S8K207_UNCW3</name>
<dbReference type="CDD" id="cd02440">
    <property type="entry name" value="AdoMet_MTases"/>
    <property type="match status" value="1"/>
</dbReference>
<dbReference type="EC" id="2.1.1.297" evidence="1"/>
<dbReference type="PATRIC" id="fig|1703778.3.peg.1170"/>
<dbReference type="Pfam" id="PF05175">
    <property type="entry name" value="MTS"/>
    <property type="match status" value="1"/>
</dbReference>
<dbReference type="InterPro" id="IPR019874">
    <property type="entry name" value="RF_methyltr_PrmC"/>
</dbReference>
<evidence type="ECO:0000256" key="4">
    <source>
        <dbReference type="ARBA" id="ARBA00022691"/>
    </source>
</evidence>
<keyword evidence="2" id="KW-0489">Methyltransferase</keyword>
<evidence type="ECO:0000256" key="2">
    <source>
        <dbReference type="ARBA" id="ARBA00022603"/>
    </source>
</evidence>
<dbReference type="PANTHER" id="PTHR18895">
    <property type="entry name" value="HEMK METHYLTRANSFERASE"/>
    <property type="match status" value="1"/>
</dbReference>
<organism evidence="7 8">
    <name type="scientific">candidate division WOR_3 bacterium SM1_77</name>
    <dbReference type="NCBI Taxonomy" id="1703778"/>
    <lineage>
        <taxon>Bacteria</taxon>
        <taxon>Bacteria division WOR-3</taxon>
    </lineage>
</organism>
<dbReference type="NCBIfam" id="TIGR03534">
    <property type="entry name" value="RF_mod_PrmC"/>
    <property type="match status" value="1"/>
</dbReference>
<dbReference type="Proteomes" id="UP000050975">
    <property type="component" value="Unassembled WGS sequence"/>
</dbReference>
<accession>A0A0S8K207</accession>
<evidence type="ECO:0000256" key="1">
    <source>
        <dbReference type="ARBA" id="ARBA00012771"/>
    </source>
</evidence>
<dbReference type="AlphaFoldDB" id="A0A0S8K207"/>
<keyword evidence="4" id="KW-0949">S-adenosyl-L-methionine</keyword>
<gene>
    <name evidence="7" type="ORF">AMJ74_00280</name>
</gene>
<dbReference type="InterPro" id="IPR004556">
    <property type="entry name" value="HemK-like"/>
</dbReference>
<evidence type="ECO:0000256" key="5">
    <source>
        <dbReference type="ARBA" id="ARBA00048391"/>
    </source>
</evidence>
<evidence type="ECO:0000313" key="7">
    <source>
        <dbReference type="EMBL" id="KPL15928.1"/>
    </source>
</evidence>
<evidence type="ECO:0000256" key="3">
    <source>
        <dbReference type="ARBA" id="ARBA00022679"/>
    </source>
</evidence>
<dbReference type="EMBL" id="LJVE01000002">
    <property type="protein sequence ID" value="KPL15928.1"/>
    <property type="molecule type" value="Genomic_DNA"/>
</dbReference>
<feature type="domain" description="Methyltransferase small" evidence="6">
    <location>
        <begin position="94"/>
        <end position="179"/>
    </location>
</feature>
<dbReference type="NCBIfam" id="TIGR00536">
    <property type="entry name" value="hemK_fam"/>
    <property type="match status" value="1"/>
</dbReference>
<sequence>MKELVRQISKDLKVTRGEAELILASLLDRPRFGIYSNNKIDDTTRKFLKMKLLQLKQGVPIEYITKKVYFLNYVLRIYPGVFIPRLETEYFIELIEKMPYFAPKEILEIGTGCGAISIALAGVFPNATITATDVSEIALSCAQENIETYNLQKRMTLLRRNMFDGISETFDLIVSNPPYIPRSRLQSLPKSVKEFEPIVAIDGGENGTHFIHKLIKAGRPHLNEDGIMAVEIDESQVKPLQKFLSSNISTPFSFKKDLFSRFRYLFLRNFKNEKSKNNR</sequence>
<dbReference type="GO" id="GO:0003676">
    <property type="term" value="F:nucleic acid binding"/>
    <property type="evidence" value="ECO:0007669"/>
    <property type="project" value="InterPro"/>
</dbReference>
<dbReference type="GO" id="GO:0032259">
    <property type="term" value="P:methylation"/>
    <property type="evidence" value="ECO:0007669"/>
    <property type="project" value="UniProtKB-KW"/>
</dbReference>
<comment type="catalytic activity">
    <reaction evidence="5">
        <text>L-glutaminyl-[peptide chain release factor] + S-adenosyl-L-methionine = N(5)-methyl-L-glutaminyl-[peptide chain release factor] + S-adenosyl-L-homocysteine + H(+)</text>
        <dbReference type="Rhea" id="RHEA:42896"/>
        <dbReference type="Rhea" id="RHEA-COMP:10271"/>
        <dbReference type="Rhea" id="RHEA-COMP:10272"/>
        <dbReference type="ChEBI" id="CHEBI:15378"/>
        <dbReference type="ChEBI" id="CHEBI:30011"/>
        <dbReference type="ChEBI" id="CHEBI:57856"/>
        <dbReference type="ChEBI" id="CHEBI:59789"/>
        <dbReference type="ChEBI" id="CHEBI:61891"/>
        <dbReference type="EC" id="2.1.1.297"/>
    </reaction>
</comment>
<evidence type="ECO:0000259" key="6">
    <source>
        <dbReference type="Pfam" id="PF05175"/>
    </source>
</evidence>
<dbReference type="GO" id="GO:0102559">
    <property type="term" value="F:peptide chain release factor N(5)-glutamine methyltransferase activity"/>
    <property type="evidence" value="ECO:0007669"/>
    <property type="project" value="UniProtKB-EC"/>
</dbReference>
<protein>
    <recommendedName>
        <fullName evidence="1">peptide chain release factor N(5)-glutamine methyltransferase</fullName>
        <ecNumber evidence="1">2.1.1.297</ecNumber>
    </recommendedName>
</protein>
<evidence type="ECO:0000313" key="8">
    <source>
        <dbReference type="Proteomes" id="UP000050975"/>
    </source>
</evidence>